<dbReference type="FunFam" id="3.40.50.300:FF:000737">
    <property type="entry name" value="Bifunctional polynucleotide phosphatase/kinase"/>
    <property type="match status" value="1"/>
</dbReference>
<dbReference type="Pfam" id="PF13671">
    <property type="entry name" value="AAA_33"/>
    <property type="match status" value="1"/>
</dbReference>
<proteinExistence type="predicted"/>
<dbReference type="InterPro" id="IPR023214">
    <property type="entry name" value="HAD_sf"/>
</dbReference>
<dbReference type="Gene3D" id="3.40.50.1000">
    <property type="entry name" value="HAD superfamily/HAD-like"/>
    <property type="match status" value="1"/>
</dbReference>
<evidence type="ECO:0000256" key="1">
    <source>
        <dbReference type="SAM" id="MobiDB-lite"/>
    </source>
</evidence>
<dbReference type="Pfam" id="PF08645">
    <property type="entry name" value="PNK3P"/>
    <property type="match status" value="1"/>
</dbReference>
<comment type="caution">
    <text evidence="2">The sequence shown here is derived from an EMBL/GenBank/DDBJ whole genome shotgun (WGS) entry which is preliminary data.</text>
</comment>
<dbReference type="PANTHER" id="PTHR12083">
    <property type="entry name" value="BIFUNCTIONAL POLYNUCLEOTIDE PHOSPHATASE/KINASE"/>
    <property type="match status" value="1"/>
</dbReference>
<dbReference type="SUPFAM" id="SSF52540">
    <property type="entry name" value="P-loop containing nucleoside triphosphate hydrolases"/>
    <property type="match status" value="1"/>
</dbReference>
<dbReference type="GO" id="GO:0046404">
    <property type="term" value="F:ATP-dependent polydeoxyribonucleotide 5'-hydroxyl-kinase activity"/>
    <property type="evidence" value="ECO:0007669"/>
    <property type="project" value="TreeGrafter"/>
</dbReference>
<dbReference type="InterPro" id="IPR036412">
    <property type="entry name" value="HAD-like_sf"/>
</dbReference>
<evidence type="ECO:0000313" key="3">
    <source>
        <dbReference type="Proteomes" id="UP001215598"/>
    </source>
</evidence>
<dbReference type="Gene3D" id="3.40.50.300">
    <property type="entry name" value="P-loop containing nucleotide triphosphate hydrolases"/>
    <property type="match status" value="1"/>
</dbReference>
<dbReference type="GO" id="GO:0046403">
    <property type="term" value="F:polynucleotide 3'-phosphatase activity"/>
    <property type="evidence" value="ECO:0007669"/>
    <property type="project" value="TreeGrafter"/>
</dbReference>
<organism evidence="2 3">
    <name type="scientific">Mycena metata</name>
    <dbReference type="NCBI Taxonomy" id="1033252"/>
    <lineage>
        <taxon>Eukaryota</taxon>
        <taxon>Fungi</taxon>
        <taxon>Dikarya</taxon>
        <taxon>Basidiomycota</taxon>
        <taxon>Agaricomycotina</taxon>
        <taxon>Agaricomycetes</taxon>
        <taxon>Agaricomycetidae</taxon>
        <taxon>Agaricales</taxon>
        <taxon>Marasmiineae</taxon>
        <taxon>Mycenaceae</taxon>
        <taxon>Mycena</taxon>
    </lineage>
</organism>
<dbReference type="NCBIfam" id="TIGR01662">
    <property type="entry name" value="HAD-SF-IIIA"/>
    <property type="match status" value="1"/>
</dbReference>
<keyword evidence="2" id="KW-0808">Transferase</keyword>
<feature type="region of interest" description="Disordered" evidence="1">
    <location>
        <begin position="1"/>
        <end position="45"/>
    </location>
</feature>
<protein>
    <submittedName>
        <fullName evidence="2">Polynucleotide kinase 3 phosphatase-domain-containing protein</fullName>
    </submittedName>
</protein>
<evidence type="ECO:0000313" key="2">
    <source>
        <dbReference type="EMBL" id="KAJ7759134.1"/>
    </source>
</evidence>
<dbReference type="PANTHER" id="PTHR12083:SF9">
    <property type="entry name" value="BIFUNCTIONAL POLYNUCLEOTIDE PHOSPHATASE_KINASE"/>
    <property type="match status" value="1"/>
</dbReference>
<dbReference type="GO" id="GO:0003690">
    <property type="term" value="F:double-stranded DNA binding"/>
    <property type="evidence" value="ECO:0007669"/>
    <property type="project" value="TreeGrafter"/>
</dbReference>
<accession>A0AAD7J9N9</accession>
<dbReference type="InterPro" id="IPR027417">
    <property type="entry name" value="P-loop_NTPase"/>
</dbReference>
<name>A0AAD7J9N9_9AGAR</name>
<dbReference type="NCBIfam" id="TIGR01664">
    <property type="entry name" value="DNA-3'-Pase"/>
    <property type="match status" value="1"/>
</dbReference>
<dbReference type="AlphaFoldDB" id="A0AAD7J9N9"/>
<dbReference type="Proteomes" id="UP001215598">
    <property type="component" value="Unassembled WGS sequence"/>
</dbReference>
<keyword evidence="3" id="KW-1185">Reference proteome</keyword>
<dbReference type="InterPro" id="IPR006551">
    <property type="entry name" value="Polynucleotide_phosphatase"/>
</dbReference>
<gene>
    <name evidence="2" type="ORF">B0H16DRAFT_1534483</name>
</gene>
<sequence>MASVSASKKRTSSQLDSVDRSTSNKVAKIHPLFGPKKPPVAESGPFRWSKPSGPNGSCLHGKHLVPSSSVKVAAFDLDGTVISLSSPWHWWNASVPAKLRKAASEGYAVVMFSNQGGLKTPPQVKEWKKKIALIAAAVPDLSFMIFAATAKDSYRKPMISMWQELERLYAADGVKIDKASSFFVGDAAGRNYPNSTTSKDFASTDRKFALNVEIPFYTPEEYFLGKTPELNFTLKGFHVSSLPSLPLYTPSSSPLLLSPPVQELVLFVGYPCLGKTTFFRQHFEPAGYLHINQDTLKTRIKCVKAVQEALTAGKKCVVDNTNRDASTRRYYIDVATKLKVPVRCMLFTGSLELAFHNNLYRAYCLPPSVAGREPPREALPMTVFTKFKDSFEEPELGEGLAQIKKVNWVFNGTPEERKAWSRWYENGETC</sequence>
<dbReference type="SUPFAM" id="SSF56784">
    <property type="entry name" value="HAD-like"/>
    <property type="match status" value="1"/>
</dbReference>
<keyword evidence="2" id="KW-0418">Kinase</keyword>
<dbReference type="InterPro" id="IPR013954">
    <property type="entry name" value="PNK3P"/>
</dbReference>
<reference evidence="2" key="1">
    <citation type="submission" date="2023-03" db="EMBL/GenBank/DDBJ databases">
        <title>Massive genome expansion in bonnet fungi (Mycena s.s.) driven by repeated elements and novel gene families across ecological guilds.</title>
        <authorList>
            <consortium name="Lawrence Berkeley National Laboratory"/>
            <person name="Harder C.B."/>
            <person name="Miyauchi S."/>
            <person name="Viragh M."/>
            <person name="Kuo A."/>
            <person name="Thoen E."/>
            <person name="Andreopoulos B."/>
            <person name="Lu D."/>
            <person name="Skrede I."/>
            <person name="Drula E."/>
            <person name="Henrissat B."/>
            <person name="Morin E."/>
            <person name="Kohler A."/>
            <person name="Barry K."/>
            <person name="LaButti K."/>
            <person name="Morin E."/>
            <person name="Salamov A."/>
            <person name="Lipzen A."/>
            <person name="Mereny Z."/>
            <person name="Hegedus B."/>
            <person name="Baldrian P."/>
            <person name="Stursova M."/>
            <person name="Weitz H."/>
            <person name="Taylor A."/>
            <person name="Grigoriev I.V."/>
            <person name="Nagy L.G."/>
            <person name="Martin F."/>
            <person name="Kauserud H."/>
        </authorList>
    </citation>
    <scope>NUCLEOTIDE SEQUENCE</scope>
    <source>
        <strain evidence="2">CBHHK182m</strain>
    </source>
</reference>
<feature type="compositionally biased region" description="Polar residues" evidence="1">
    <location>
        <begin position="1"/>
        <end position="25"/>
    </location>
</feature>
<dbReference type="InterPro" id="IPR006549">
    <property type="entry name" value="HAD-SF_hydro_IIIA"/>
</dbReference>
<dbReference type="EMBL" id="JARKIB010000040">
    <property type="protein sequence ID" value="KAJ7759134.1"/>
    <property type="molecule type" value="Genomic_DNA"/>
</dbReference>
<dbReference type="GO" id="GO:0006281">
    <property type="term" value="P:DNA repair"/>
    <property type="evidence" value="ECO:0007669"/>
    <property type="project" value="TreeGrafter"/>
</dbReference>